<dbReference type="InterPro" id="IPR050745">
    <property type="entry name" value="Multifunctional_regulatory"/>
</dbReference>
<dbReference type="PROSITE" id="PS50297">
    <property type="entry name" value="ANK_REP_REGION"/>
    <property type="match status" value="1"/>
</dbReference>
<organism evidence="4 5">
    <name type="scientific">Cryptosporangium phraense</name>
    <dbReference type="NCBI Taxonomy" id="2593070"/>
    <lineage>
        <taxon>Bacteria</taxon>
        <taxon>Bacillati</taxon>
        <taxon>Actinomycetota</taxon>
        <taxon>Actinomycetes</taxon>
        <taxon>Cryptosporangiales</taxon>
        <taxon>Cryptosporangiaceae</taxon>
        <taxon>Cryptosporangium</taxon>
    </lineage>
</organism>
<dbReference type="RefSeq" id="WP_142704738.1">
    <property type="nucleotide sequence ID" value="NZ_VIRS01000007.1"/>
</dbReference>
<name>A0A545ATV3_9ACTN</name>
<gene>
    <name evidence="4" type="ORF">FL583_12380</name>
</gene>
<evidence type="ECO:0000256" key="3">
    <source>
        <dbReference type="PROSITE-ProRule" id="PRU00023"/>
    </source>
</evidence>
<keyword evidence="2 3" id="KW-0040">ANK repeat</keyword>
<dbReference type="SUPFAM" id="SSF48403">
    <property type="entry name" value="Ankyrin repeat"/>
    <property type="match status" value="1"/>
</dbReference>
<feature type="repeat" description="ANK" evidence="3">
    <location>
        <begin position="427"/>
        <end position="459"/>
    </location>
</feature>
<dbReference type="OrthoDB" id="928522at2"/>
<dbReference type="InterPro" id="IPR002110">
    <property type="entry name" value="Ankyrin_rpt"/>
</dbReference>
<accession>A0A545ATV3</accession>
<dbReference type="Proteomes" id="UP000317982">
    <property type="component" value="Unassembled WGS sequence"/>
</dbReference>
<dbReference type="Pfam" id="PF13637">
    <property type="entry name" value="Ank_4"/>
    <property type="match status" value="1"/>
</dbReference>
<dbReference type="PROSITE" id="PS50088">
    <property type="entry name" value="ANK_REPEAT"/>
    <property type="match status" value="1"/>
</dbReference>
<dbReference type="SMART" id="SM00248">
    <property type="entry name" value="ANK"/>
    <property type="match status" value="4"/>
</dbReference>
<evidence type="ECO:0000256" key="1">
    <source>
        <dbReference type="ARBA" id="ARBA00022737"/>
    </source>
</evidence>
<reference evidence="4 5" key="1">
    <citation type="submission" date="2019-07" db="EMBL/GenBank/DDBJ databases">
        <title>Cryptosporangium phraense sp. nov., isolated from plant litter.</title>
        <authorList>
            <person name="Suriyachadkun C."/>
        </authorList>
    </citation>
    <scope>NUCLEOTIDE SEQUENCE [LARGE SCALE GENOMIC DNA]</scope>
    <source>
        <strain evidence="4 5">A-T 5661</strain>
    </source>
</reference>
<keyword evidence="5" id="KW-1185">Reference proteome</keyword>
<dbReference type="AlphaFoldDB" id="A0A545ATV3"/>
<evidence type="ECO:0000313" key="4">
    <source>
        <dbReference type="EMBL" id="TQS44756.1"/>
    </source>
</evidence>
<protein>
    <submittedName>
        <fullName evidence="4">Ankyrin repeat domain-containing protein</fullName>
    </submittedName>
</protein>
<sequence>MPTVTLPMNPGLDHLRKLARRLQRAVRAREPRGLDLVATHHPDGAPADPATFKLSAAQLVVARAHGFRSWPAVVRYFAVVDAHRWDPADVPADEPVAHRFLRLACLTYSAEDDPARWAAAAALRPELPDDDVWAAAAANDRATVARRLRGDPTLATRPGGPYGWRPLFYLAYSRVSPADDAPGIAELLLGHGADPNEGYLWHGLPTPFTVLTGVFGEGEQGAAHQPRHPHSSALARLLLDAGADPNDAQTLYNRQFRSDDDFLEILFDAGLGTGDGGPWHRRLTDATDTPAEMLRRLLLWAVVHGQAARVDLLLRSGVDPGFRDRDGRTPAELALRNGYPELAERLGGVPDADPVTRWVGAALAADPSTLDELEAADPGLRARVREQLPGLVVWATASRGAPALETLLARGFDVDARGRADGPTPMEWETALHAAAGENRTDLIALLLARGADPTIRDARFDGTPLDWATHFHHAEAIELLR</sequence>
<dbReference type="InParanoid" id="A0A545ATV3"/>
<evidence type="ECO:0000256" key="2">
    <source>
        <dbReference type="ARBA" id="ARBA00023043"/>
    </source>
</evidence>
<keyword evidence="1" id="KW-0677">Repeat</keyword>
<dbReference type="PANTHER" id="PTHR24189:SF71">
    <property type="entry name" value="ANKYRIN REPEAT DOMAIN 39"/>
    <property type="match status" value="1"/>
</dbReference>
<dbReference type="GO" id="GO:0005737">
    <property type="term" value="C:cytoplasm"/>
    <property type="evidence" value="ECO:0007669"/>
    <property type="project" value="TreeGrafter"/>
</dbReference>
<comment type="caution">
    <text evidence="4">The sequence shown here is derived from an EMBL/GenBank/DDBJ whole genome shotgun (WGS) entry which is preliminary data.</text>
</comment>
<dbReference type="EMBL" id="VIRS01000007">
    <property type="protein sequence ID" value="TQS44756.1"/>
    <property type="molecule type" value="Genomic_DNA"/>
</dbReference>
<dbReference type="Gene3D" id="1.25.40.20">
    <property type="entry name" value="Ankyrin repeat-containing domain"/>
    <property type="match status" value="3"/>
</dbReference>
<dbReference type="PANTHER" id="PTHR24189">
    <property type="entry name" value="MYOTROPHIN"/>
    <property type="match status" value="1"/>
</dbReference>
<evidence type="ECO:0000313" key="5">
    <source>
        <dbReference type="Proteomes" id="UP000317982"/>
    </source>
</evidence>
<dbReference type="InterPro" id="IPR036770">
    <property type="entry name" value="Ankyrin_rpt-contain_sf"/>
</dbReference>
<proteinExistence type="predicted"/>